<proteinExistence type="predicted"/>
<reference evidence="8 9" key="1">
    <citation type="submission" date="2016-07" db="EMBL/GenBank/DDBJ databases">
        <title>Draft genome sequence of Prauserella sp. YIM 121212, isolated from alkaline soil.</title>
        <authorList>
            <person name="Ruckert C."/>
            <person name="Albersmeier A."/>
            <person name="Jiang C.-L."/>
            <person name="Jiang Y."/>
            <person name="Kalinowski J."/>
            <person name="Schneider O."/>
            <person name="Winkler A."/>
            <person name="Zotchev S.B."/>
        </authorList>
    </citation>
    <scope>NUCLEOTIDE SEQUENCE [LARGE SCALE GENOMIC DNA]</scope>
    <source>
        <strain evidence="8 9">YIM 121212</strain>
    </source>
</reference>
<feature type="transmembrane region" description="Helical" evidence="6">
    <location>
        <begin position="105"/>
        <end position="128"/>
    </location>
</feature>
<comment type="caution">
    <text evidence="8">The sequence shown here is derived from an EMBL/GenBank/DDBJ whole genome shotgun (WGS) entry which is preliminary data.</text>
</comment>
<sequence length="263" mass="26763">MRTPVFRSLAGYRPSWWRRDLVAGMTVWAVLVPEEAFAYTTIAGVPPVVGLYAAPAALVLYAAFGSSRHLVTGPMSATAALSAAAVAGLAGGHGDRVIALTTGRAVVAGVIAIAAGLLRLGVLAAFISQPVLKGFILGLALTIIAGQVPKLLGVEKGQRQVRRSAPPACHAGRPGALRILLVPGHPGAPPHDRAAHGHTPRGLAASPSPGGASGTSTWRAAPAREPGRAAPGHGRRRSHPLRATSGGALRGLTALVPCEGSRR</sequence>
<evidence type="ECO:0000256" key="4">
    <source>
        <dbReference type="ARBA" id="ARBA00023136"/>
    </source>
</evidence>
<dbReference type="InterPro" id="IPR011547">
    <property type="entry name" value="SLC26A/SulP_dom"/>
</dbReference>
<comment type="subcellular location">
    <subcellularLocation>
        <location evidence="1">Membrane</location>
        <topology evidence="1">Multi-pass membrane protein</topology>
    </subcellularLocation>
</comment>
<evidence type="ECO:0000256" key="6">
    <source>
        <dbReference type="SAM" id="Phobius"/>
    </source>
</evidence>
<gene>
    <name evidence="8" type="ORF">BA062_32115</name>
</gene>
<dbReference type="Proteomes" id="UP000247892">
    <property type="component" value="Unassembled WGS sequence"/>
</dbReference>
<keyword evidence="4 6" id="KW-0472">Membrane</keyword>
<name>A0A318LPR3_9PSEU</name>
<evidence type="ECO:0000256" key="1">
    <source>
        <dbReference type="ARBA" id="ARBA00004141"/>
    </source>
</evidence>
<feature type="compositionally biased region" description="Low complexity" evidence="5">
    <location>
        <begin position="204"/>
        <end position="232"/>
    </location>
</feature>
<feature type="region of interest" description="Disordered" evidence="5">
    <location>
        <begin position="182"/>
        <end position="263"/>
    </location>
</feature>
<dbReference type="OrthoDB" id="9769739at2"/>
<feature type="transmembrane region" description="Helical" evidence="6">
    <location>
        <begin position="134"/>
        <end position="153"/>
    </location>
</feature>
<keyword evidence="2 6" id="KW-0812">Transmembrane</keyword>
<dbReference type="RefSeq" id="WP_110342986.1">
    <property type="nucleotide sequence ID" value="NZ_MASU01000015.1"/>
</dbReference>
<dbReference type="PROSITE" id="PS01130">
    <property type="entry name" value="SLC26A"/>
    <property type="match status" value="1"/>
</dbReference>
<dbReference type="Pfam" id="PF00916">
    <property type="entry name" value="Sulfate_transp"/>
    <property type="match status" value="1"/>
</dbReference>
<feature type="domain" description="SLC26A/SulP transporter" evidence="7">
    <location>
        <begin position="18"/>
        <end position="156"/>
    </location>
</feature>
<dbReference type="EMBL" id="MASU01000015">
    <property type="protein sequence ID" value="PXY21557.1"/>
    <property type="molecule type" value="Genomic_DNA"/>
</dbReference>
<evidence type="ECO:0000313" key="8">
    <source>
        <dbReference type="EMBL" id="PXY21557.1"/>
    </source>
</evidence>
<dbReference type="GO" id="GO:0016020">
    <property type="term" value="C:membrane"/>
    <property type="evidence" value="ECO:0007669"/>
    <property type="project" value="UniProtKB-SubCell"/>
</dbReference>
<dbReference type="GO" id="GO:0008271">
    <property type="term" value="F:secondary active sulfate transmembrane transporter activity"/>
    <property type="evidence" value="ECO:0007669"/>
    <property type="project" value="InterPro"/>
</dbReference>
<evidence type="ECO:0000313" key="9">
    <source>
        <dbReference type="Proteomes" id="UP000247892"/>
    </source>
</evidence>
<evidence type="ECO:0000256" key="2">
    <source>
        <dbReference type="ARBA" id="ARBA00022692"/>
    </source>
</evidence>
<dbReference type="InterPro" id="IPR018045">
    <property type="entry name" value="S04_transporter_CS"/>
</dbReference>
<keyword evidence="3 6" id="KW-1133">Transmembrane helix</keyword>
<dbReference type="AlphaFoldDB" id="A0A318LPR3"/>
<evidence type="ECO:0000256" key="3">
    <source>
        <dbReference type="ARBA" id="ARBA00022989"/>
    </source>
</evidence>
<evidence type="ECO:0000256" key="5">
    <source>
        <dbReference type="SAM" id="MobiDB-lite"/>
    </source>
</evidence>
<keyword evidence="9" id="KW-1185">Reference proteome</keyword>
<protein>
    <recommendedName>
        <fullName evidence="7">SLC26A/SulP transporter domain-containing protein</fullName>
    </recommendedName>
</protein>
<dbReference type="InterPro" id="IPR001902">
    <property type="entry name" value="SLC26A/SulP_fam"/>
</dbReference>
<organism evidence="8 9">
    <name type="scientific">Prauserella flavalba</name>
    <dbReference type="NCBI Taxonomy" id="1477506"/>
    <lineage>
        <taxon>Bacteria</taxon>
        <taxon>Bacillati</taxon>
        <taxon>Actinomycetota</taxon>
        <taxon>Actinomycetes</taxon>
        <taxon>Pseudonocardiales</taxon>
        <taxon>Pseudonocardiaceae</taxon>
        <taxon>Prauserella</taxon>
    </lineage>
</organism>
<accession>A0A318LPR3</accession>
<evidence type="ECO:0000259" key="7">
    <source>
        <dbReference type="Pfam" id="PF00916"/>
    </source>
</evidence>
<dbReference type="PANTHER" id="PTHR11814">
    <property type="entry name" value="SULFATE TRANSPORTER"/>
    <property type="match status" value="1"/>
</dbReference>